<gene>
    <name evidence="1" type="ORF">A7U43_24190</name>
</gene>
<evidence type="ECO:0000313" key="2">
    <source>
        <dbReference type="Proteomes" id="UP000077143"/>
    </source>
</evidence>
<organism evidence="1 2">
    <name type="scientific">Mycobacterium adipatum</name>
    <dbReference type="NCBI Taxonomy" id="1682113"/>
    <lineage>
        <taxon>Bacteria</taxon>
        <taxon>Bacillati</taxon>
        <taxon>Actinomycetota</taxon>
        <taxon>Actinomycetes</taxon>
        <taxon>Mycobacteriales</taxon>
        <taxon>Mycobacteriaceae</taxon>
        <taxon>Mycobacterium</taxon>
    </lineage>
</organism>
<proteinExistence type="predicted"/>
<dbReference type="EMBL" id="CP015596">
    <property type="protein sequence ID" value="ANE81952.1"/>
    <property type="molecule type" value="Genomic_DNA"/>
</dbReference>
<dbReference type="Proteomes" id="UP000077143">
    <property type="component" value="Chromosome"/>
</dbReference>
<keyword evidence="2" id="KW-1185">Reference proteome</keyword>
<sequence length="66" mass="7422">MTQAHPLTGSPAAAIPLPHISFRQWGDRVAAFLAAARPTRKKPRHRAVQREAFIEDAAMAREMFRL</sequence>
<protein>
    <submittedName>
        <fullName evidence="1">Uncharacterized protein</fullName>
    </submittedName>
</protein>
<dbReference type="KEGG" id="madi:A7U43_24190"/>
<dbReference type="RefSeq" id="WP_068000070.1">
    <property type="nucleotide sequence ID" value="NZ_CP015596.1"/>
</dbReference>
<dbReference type="OrthoDB" id="4637442at2"/>
<accession>A0A172US05</accession>
<evidence type="ECO:0000313" key="1">
    <source>
        <dbReference type="EMBL" id="ANE81952.1"/>
    </source>
</evidence>
<dbReference type="AlphaFoldDB" id="A0A172US05"/>
<reference evidence="1 2" key="1">
    <citation type="submission" date="2016-05" db="EMBL/GenBank/DDBJ databases">
        <title>Complete genome sequence of a phthalic acid esters degrading Mycobacterium sp. YC-RL4.</title>
        <authorList>
            <person name="Ren L."/>
            <person name="Fan S."/>
            <person name="Ruth N."/>
            <person name="Jia Y."/>
            <person name="Wang J."/>
            <person name="Qiao C."/>
        </authorList>
    </citation>
    <scope>NUCLEOTIDE SEQUENCE [LARGE SCALE GENOMIC DNA]</scope>
    <source>
        <strain evidence="1 2">YC-RL4</strain>
    </source>
</reference>
<name>A0A172US05_9MYCO</name>